<sequence>MVSSLWRVKTERARSGKDVEPIVRFDGLVVNRVVGVRREDLVGSCLFSGNPRGFPGGKEFGLCSPRI</sequence>
<name>A0AAV2FW14_9ROSI</name>
<dbReference type="EMBL" id="OZ034820">
    <property type="protein sequence ID" value="CAL1401848.1"/>
    <property type="molecule type" value="Genomic_DNA"/>
</dbReference>
<dbReference type="AlphaFoldDB" id="A0AAV2FW14"/>
<keyword evidence="2" id="KW-1185">Reference proteome</keyword>
<organism evidence="1 2">
    <name type="scientific">Linum trigynum</name>
    <dbReference type="NCBI Taxonomy" id="586398"/>
    <lineage>
        <taxon>Eukaryota</taxon>
        <taxon>Viridiplantae</taxon>
        <taxon>Streptophyta</taxon>
        <taxon>Embryophyta</taxon>
        <taxon>Tracheophyta</taxon>
        <taxon>Spermatophyta</taxon>
        <taxon>Magnoliopsida</taxon>
        <taxon>eudicotyledons</taxon>
        <taxon>Gunneridae</taxon>
        <taxon>Pentapetalae</taxon>
        <taxon>rosids</taxon>
        <taxon>fabids</taxon>
        <taxon>Malpighiales</taxon>
        <taxon>Linaceae</taxon>
        <taxon>Linum</taxon>
    </lineage>
</organism>
<dbReference type="Proteomes" id="UP001497516">
    <property type="component" value="Chromosome 7"/>
</dbReference>
<proteinExistence type="predicted"/>
<protein>
    <submittedName>
        <fullName evidence="1">Uncharacterized protein</fullName>
    </submittedName>
</protein>
<accession>A0AAV2FW14</accession>
<evidence type="ECO:0000313" key="2">
    <source>
        <dbReference type="Proteomes" id="UP001497516"/>
    </source>
</evidence>
<evidence type="ECO:0000313" key="1">
    <source>
        <dbReference type="EMBL" id="CAL1401848.1"/>
    </source>
</evidence>
<reference evidence="1 2" key="1">
    <citation type="submission" date="2024-04" db="EMBL/GenBank/DDBJ databases">
        <authorList>
            <person name="Fracassetti M."/>
        </authorList>
    </citation>
    <scope>NUCLEOTIDE SEQUENCE [LARGE SCALE GENOMIC DNA]</scope>
</reference>
<gene>
    <name evidence="1" type="ORF">LTRI10_LOCUS41886</name>
</gene>